<reference evidence="1 2" key="1">
    <citation type="submission" date="2017-07" db="EMBL/GenBank/DDBJ databases">
        <authorList>
            <person name="Talla V."/>
            <person name="Backstrom N."/>
        </authorList>
    </citation>
    <scope>NUCLEOTIDE SEQUENCE [LARGE SCALE GENOMIC DNA]</scope>
</reference>
<protein>
    <submittedName>
        <fullName evidence="1">Uncharacterized protein</fullName>
    </submittedName>
</protein>
<gene>
    <name evidence="1" type="ORF">LSINAPIS_LOCUS14838</name>
</gene>
<dbReference type="EMBL" id="FZQP02006948">
    <property type="protein sequence ID" value="VVD05261.1"/>
    <property type="molecule type" value="Genomic_DNA"/>
</dbReference>
<accession>A0A5E4R401</accession>
<name>A0A5E4R401_9NEOP</name>
<keyword evidence="2" id="KW-1185">Reference proteome</keyword>
<sequence>MPRCICFYNKIPENVQNKSITLFKRIVTKLLTVASYAGKGLQTTLVRLRLSQLNIIPTIWMCGGPPQCGLQGAFSHVLQSCGMSFVVRCFRDDTTWVPSKKAQIVGGGDHLTIVDPYARLSSYSIKKNANEEICRRTKVTDIAQMIAKLKWHKVLEWRPRTGRRSVGMPPTRRTGYLVKIAGIHRPSWKSLGENFVQQWTSSG</sequence>
<proteinExistence type="predicted"/>
<organism evidence="1 2">
    <name type="scientific">Leptidea sinapis</name>
    <dbReference type="NCBI Taxonomy" id="189913"/>
    <lineage>
        <taxon>Eukaryota</taxon>
        <taxon>Metazoa</taxon>
        <taxon>Ecdysozoa</taxon>
        <taxon>Arthropoda</taxon>
        <taxon>Hexapoda</taxon>
        <taxon>Insecta</taxon>
        <taxon>Pterygota</taxon>
        <taxon>Neoptera</taxon>
        <taxon>Endopterygota</taxon>
        <taxon>Lepidoptera</taxon>
        <taxon>Glossata</taxon>
        <taxon>Ditrysia</taxon>
        <taxon>Papilionoidea</taxon>
        <taxon>Pieridae</taxon>
        <taxon>Dismorphiinae</taxon>
        <taxon>Leptidea</taxon>
    </lineage>
</organism>
<evidence type="ECO:0000313" key="1">
    <source>
        <dbReference type="EMBL" id="VVD05261.1"/>
    </source>
</evidence>
<dbReference type="AlphaFoldDB" id="A0A5E4R401"/>
<dbReference type="Proteomes" id="UP000324832">
    <property type="component" value="Unassembled WGS sequence"/>
</dbReference>
<evidence type="ECO:0000313" key="2">
    <source>
        <dbReference type="Proteomes" id="UP000324832"/>
    </source>
</evidence>